<keyword evidence="9" id="KW-1185">Reference proteome</keyword>
<dbReference type="Pfam" id="PF00892">
    <property type="entry name" value="EamA"/>
    <property type="match status" value="1"/>
</dbReference>
<evidence type="ECO:0000256" key="5">
    <source>
        <dbReference type="ARBA" id="ARBA00023136"/>
    </source>
</evidence>
<dbReference type="HOGENOM" id="CLU_057295_0_0_11"/>
<dbReference type="STRING" id="710421.Mycch_3003"/>
<evidence type="ECO:0000313" key="8">
    <source>
        <dbReference type="EMBL" id="AFM17755.1"/>
    </source>
</evidence>
<evidence type="ECO:0000256" key="4">
    <source>
        <dbReference type="ARBA" id="ARBA00022989"/>
    </source>
</evidence>
<dbReference type="AlphaFoldDB" id="I4BKE8"/>
<keyword evidence="3 6" id="KW-0812">Transmembrane</keyword>
<feature type="transmembrane region" description="Helical" evidence="6">
    <location>
        <begin position="219"/>
        <end position="240"/>
    </location>
</feature>
<keyword evidence="5 6" id="KW-0472">Membrane</keyword>
<evidence type="ECO:0000313" key="9">
    <source>
        <dbReference type="Proteomes" id="UP000006057"/>
    </source>
</evidence>
<dbReference type="PANTHER" id="PTHR32322">
    <property type="entry name" value="INNER MEMBRANE TRANSPORTER"/>
    <property type="match status" value="1"/>
</dbReference>
<sequence>MSGKTTWTATVGVPFNAGMTMGQARTGALMAVGSMMCVQLGLAIAVTLMDDIGVEGAAWLRLAWAGIVLLLVVRPRRAAFTRNSFLMCVLLGVVTAAITLLFMAAVSRIPLGTASALEFLGPLGVAVARGRGRDRLLWPGLAAVGVLLLTQPWTGAVDTLGVGYALTSAACWATYIVLTQKVGDQVAGINGLAVSMPVAGLVATATVGPAVIGRMTPEILLIGIGLAVLLPVVPFALELLALRRLTAAAFGTLMSLEPAFAMIIGLIVLHQVPGALAIAGIVFVVAAGIGAARAGARGLPVVPDVVVADGGVPR</sequence>
<gene>
    <name evidence="8" type="ordered locus">Mycch_3003</name>
</gene>
<dbReference type="PATRIC" id="fig|710421.3.peg.2997"/>
<dbReference type="InterPro" id="IPR000620">
    <property type="entry name" value="EamA_dom"/>
</dbReference>
<dbReference type="GO" id="GO:0016020">
    <property type="term" value="C:membrane"/>
    <property type="evidence" value="ECO:0007669"/>
    <property type="project" value="UniProtKB-SubCell"/>
</dbReference>
<comment type="subcellular location">
    <subcellularLocation>
        <location evidence="1">Membrane</location>
        <topology evidence="1">Multi-pass membrane protein</topology>
    </subcellularLocation>
</comment>
<keyword evidence="4 6" id="KW-1133">Transmembrane helix</keyword>
<feature type="transmembrane region" description="Helical" evidence="6">
    <location>
        <begin position="275"/>
        <end position="292"/>
    </location>
</feature>
<feature type="transmembrane region" description="Helical" evidence="6">
    <location>
        <begin position="85"/>
        <end position="105"/>
    </location>
</feature>
<comment type="similarity">
    <text evidence="2">Belongs to the EamA transporter family.</text>
</comment>
<evidence type="ECO:0000256" key="3">
    <source>
        <dbReference type="ARBA" id="ARBA00022692"/>
    </source>
</evidence>
<feature type="transmembrane region" description="Helical" evidence="6">
    <location>
        <begin position="190"/>
        <end position="213"/>
    </location>
</feature>
<feature type="transmembrane region" description="Helical" evidence="6">
    <location>
        <begin position="247"/>
        <end position="269"/>
    </location>
</feature>
<protein>
    <submittedName>
        <fullName evidence="8">Putative permease, DMT superfamily</fullName>
    </submittedName>
</protein>
<dbReference type="Proteomes" id="UP000006057">
    <property type="component" value="Chromosome"/>
</dbReference>
<dbReference type="KEGG" id="mcb:Mycch_3003"/>
<dbReference type="eggNOG" id="COG5006">
    <property type="taxonomic scope" value="Bacteria"/>
</dbReference>
<organism evidence="8 9">
    <name type="scientific">Mycolicibacterium chubuense (strain NBB4)</name>
    <name type="common">Mycobacterium chubuense</name>
    <dbReference type="NCBI Taxonomy" id="710421"/>
    <lineage>
        <taxon>Bacteria</taxon>
        <taxon>Bacillati</taxon>
        <taxon>Actinomycetota</taxon>
        <taxon>Actinomycetes</taxon>
        <taxon>Mycobacteriales</taxon>
        <taxon>Mycobacteriaceae</taxon>
        <taxon>Mycolicibacterium</taxon>
    </lineage>
</organism>
<evidence type="ECO:0000256" key="6">
    <source>
        <dbReference type="SAM" id="Phobius"/>
    </source>
</evidence>
<evidence type="ECO:0000256" key="2">
    <source>
        <dbReference type="ARBA" id="ARBA00007362"/>
    </source>
</evidence>
<feature type="transmembrane region" description="Helical" evidence="6">
    <location>
        <begin position="160"/>
        <end position="178"/>
    </location>
</feature>
<feature type="domain" description="EamA" evidence="7">
    <location>
        <begin position="160"/>
        <end position="287"/>
    </location>
</feature>
<name>I4BKE8_MYCCN</name>
<proteinExistence type="inferred from homology"/>
<evidence type="ECO:0000259" key="7">
    <source>
        <dbReference type="Pfam" id="PF00892"/>
    </source>
</evidence>
<reference evidence="8 9" key="1">
    <citation type="submission" date="2012-06" db="EMBL/GenBank/DDBJ databases">
        <title>Complete sequence of chromosome of Mycobacterium chubuense NBB4.</title>
        <authorList>
            <consortium name="US DOE Joint Genome Institute"/>
            <person name="Lucas S."/>
            <person name="Han J."/>
            <person name="Lapidus A."/>
            <person name="Cheng J.-F."/>
            <person name="Goodwin L."/>
            <person name="Pitluck S."/>
            <person name="Peters L."/>
            <person name="Mikhailova N."/>
            <person name="Teshima H."/>
            <person name="Detter J.C."/>
            <person name="Han C."/>
            <person name="Tapia R."/>
            <person name="Land M."/>
            <person name="Hauser L."/>
            <person name="Kyrpides N."/>
            <person name="Ivanova N."/>
            <person name="Pagani I."/>
            <person name="Mattes T."/>
            <person name="Holmes A."/>
            <person name="Rutledge P."/>
            <person name="Paulsen I."/>
            <person name="Coleman N."/>
            <person name="Woyke T."/>
        </authorList>
    </citation>
    <scope>NUCLEOTIDE SEQUENCE [LARGE SCALE GENOMIC DNA]</scope>
    <source>
        <strain evidence="8 9">NBB4</strain>
    </source>
</reference>
<feature type="transmembrane region" description="Helical" evidence="6">
    <location>
        <begin position="56"/>
        <end position="73"/>
    </location>
</feature>
<feature type="transmembrane region" description="Helical" evidence="6">
    <location>
        <begin position="28"/>
        <end position="50"/>
    </location>
</feature>
<dbReference type="InterPro" id="IPR037185">
    <property type="entry name" value="EmrE-like"/>
</dbReference>
<dbReference type="SUPFAM" id="SSF103481">
    <property type="entry name" value="Multidrug resistance efflux transporter EmrE"/>
    <property type="match status" value="2"/>
</dbReference>
<dbReference type="EMBL" id="CP003053">
    <property type="protein sequence ID" value="AFM17755.1"/>
    <property type="molecule type" value="Genomic_DNA"/>
</dbReference>
<dbReference type="InterPro" id="IPR050638">
    <property type="entry name" value="AA-Vitamin_Transporters"/>
</dbReference>
<dbReference type="PANTHER" id="PTHR32322:SF2">
    <property type="entry name" value="EAMA DOMAIN-CONTAINING PROTEIN"/>
    <property type="match status" value="1"/>
</dbReference>
<accession>I4BKE8</accession>
<evidence type="ECO:0000256" key="1">
    <source>
        <dbReference type="ARBA" id="ARBA00004141"/>
    </source>
</evidence>